<keyword evidence="4" id="KW-0560">Oxidoreductase</keyword>
<dbReference type="PRINTS" id="PR00407">
    <property type="entry name" value="EUMOPTERIN"/>
</dbReference>
<dbReference type="Gene3D" id="2.60.40.650">
    <property type="match status" value="1"/>
</dbReference>
<evidence type="ECO:0000259" key="5">
    <source>
        <dbReference type="Pfam" id="PF00174"/>
    </source>
</evidence>
<evidence type="ECO:0000256" key="1">
    <source>
        <dbReference type="ARBA" id="ARBA00001924"/>
    </source>
</evidence>
<dbReference type="GO" id="GO:0043546">
    <property type="term" value="F:molybdopterin cofactor binding"/>
    <property type="evidence" value="ECO:0007669"/>
    <property type="project" value="TreeGrafter"/>
</dbReference>
<dbReference type="GO" id="GO:0030151">
    <property type="term" value="F:molybdenum ion binding"/>
    <property type="evidence" value="ECO:0007669"/>
    <property type="project" value="InterPro"/>
</dbReference>
<evidence type="ECO:0000313" key="8">
    <source>
        <dbReference type="Proteomes" id="UP000295689"/>
    </source>
</evidence>
<keyword evidence="2" id="KW-0500">Molybdenum</keyword>
<comment type="caution">
    <text evidence="7">The sequence shown here is derived from an EMBL/GenBank/DDBJ whole genome shotgun (WGS) entry which is preliminary data.</text>
</comment>
<evidence type="ECO:0000256" key="3">
    <source>
        <dbReference type="ARBA" id="ARBA00022723"/>
    </source>
</evidence>
<feature type="domain" description="Oxidoreductase molybdopterin-binding" evidence="5">
    <location>
        <begin position="50"/>
        <end position="216"/>
    </location>
</feature>
<dbReference type="Gene3D" id="3.90.420.10">
    <property type="entry name" value="Oxidoreductase, molybdopterin-binding domain"/>
    <property type="match status" value="1"/>
</dbReference>
<dbReference type="PANTHER" id="PTHR19372:SF7">
    <property type="entry name" value="SULFITE OXIDASE, MITOCHONDRIAL"/>
    <property type="match status" value="1"/>
</dbReference>
<evidence type="ECO:0000256" key="2">
    <source>
        <dbReference type="ARBA" id="ARBA00022505"/>
    </source>
</evidence>
<dbReference type="InterPro" id="IPR008335">
    <property type="entry name" value="Mopterin_OxRdtase_euk"/>
</dbReference>
<dbReference type="GO" id="GO:0008482">
    <property type="term" value="F:sulfite oxidase activity"/>
    <property type="evidence" value="ECO:0007669"/>
    <property type="project" value="TreeGrafter"/>
</dbReference>
<organism evidence="7 8">
    <name type="scientific">Mesobacillus foraminis</name>
    <dbReference type="NCBI Taxonomy" id="279826"/>
    <lineage>
        <taxon>Bacteria</taxon>
        <taxon>Bacillati</taxon>
        <taxon>Bacillota</taxon>
        <taxon>Bacilli</taxon>
        <taxon>Bacillales</taxon>
        <taxon>Bacillaceae</taxon>
        <taxon>Mesobacillus</taxon>
    </lineage>
</organism>
<dbReference type="CDD" id="cd02110">
    <property type="entry name" value="SO_family_Moco_dimer"/>
    <property type="match status" value="1"/>
</dbReference>
<dbReference type="AlphaFoldDB" id="A0A4R2BFM3"/>
<keyword evidence="3" id="KW-0479">Metal-binding</keyword>
<comment type="cofactor">
    <cofactor evidence="1">
        <name>Mo-molybdopterin</name>
        <dbReference type="ChEBI" id="CHEBI:71302"/>
    </cofactor>
</comment>
<evidence type="ECO:0000313" key="7">
    <source>
        <dbReference type="EMBL" id="TCN25132.1"/>
    </source>
</evidence>
<dbReference type="SUPFAM" id="SSF56524">
    <property type="entry name" value="Oxidoreductase molybdopterin-binding domain"/>
    <property type="match status" value="1"/>
</dbReference>
<accession>A0A4R2BFM3</accession>
<gene>
    <name evidence="7" type="ORF">EV146_106336</name>
</gene>
<dbReference type="GO" id="GO:0006790">
    <property type="term" value="P:sulfur compound metabolic process"/>
    <property type="evidence" value="ECO:0007669"/>
    <property type="project" value="TreeGrafter"/>
</dbReference>
<dbReference type="InterPro" id="IPR005066">
    <property type="entry name" value="MoCF_OxRdtse_dimer"/>
</dbReference>
<dbReference type="Pfam" id="PF00174">
    <property type="entry name" value="Oxidored_molyb"/>
    <property type="match status" value="1"/>
</dbReference>
<dbReference type="InterPro" id="IPR000572">
    <property type="entry name" value="OxRdtase_Mopterin-bd_dom"/>
</dbReference>
<sequence>MNSHRSWVQPFLTTKSLLPENQESPIEFIESDTVDSRLFYRRNHFLYPVFPFNSYWLPIGGAVTRSKLFSMDDLFRFPSKTIKIVLECAGNKRRLFNPKVYGEQWDKGAISQAVWKGVPLRILLESAGIKEGAKEVVVEGYDYGPRSDLNQVYPYARSLPLEKAMDSDTIIAYEFNGRPIPFQHGYPLRLIAPQWYAMASVKWIKHITVMDSEFSGPFQSIDYVYYPHKDNEKDARPVTEMNVNSTIQNPKDMDILNAGTHIINGIAWTGKGRITMVEVSLDKGHTWKQAEIQRHGSTEYSWVRWSYKWTAAERGEYKIMSRASDSFKRKQPSQPFWNRKGYGYNAVDHIKVKIE</sequence>
<evidence type="ECO:0000259" key="6">
    <source>
        <dbReference type="Pfam" id="PF03404"/>
    </source>
</evidence>
<evidence type="ECO:0000256" key="4">
    <source>
        <dbReference type="ARBA" id="ARBA00023002"/>
    </source>
</evidence>
<dbReference type="GO" id="GO:0020037">
    <property type="term" value="F:heme binding"/>
    <property type="evidence" value="ECO:0007669"/>
    <property type="project" value="TreeGrafter"/>
</dbReference>
<protein>
    <submittedName>
        <fullName evidence="7">Molybdenum-dependent oxidoreductase-like protein</fullName>
    </submittedName>
</protein>
<dbReference type="RefSeq" id="WP_132006627.1">
    <property type="nucleotide sequence ID" value="NZ_JABUHM010000004.1"/>
</dbReference>
<dbReference type="PANTHER" id="PTHR19372">
    <property type="entry name" value="SULFITE REDUCTASE"/>
    <property type="match status" value="1"/>
</dbReference>
<proteinExistence type="predicted"/>
<feature type="domain" description="Moybdenum cofactor oxidoreductase dimerisation" evidence="6">
    <location>
        <begin position="238"/>
        <end position="353"/>
    </location>
</feature>
<dbReference type="EMBL" id="SLVV01000006">
    <property type="protein sequence ID" value="TCN25132.1"/>
    <property type="molecule type" value="Genomic_DNA"/>
</dbReference>
<dbReference type="Pfam" id="PF03404">
    <property type="entry name" value="Mo-co_dimer"/>
    <property type="match status" value="1"/>
</dbReference>
<reference evidence="7 8" key="1">
    <citation type="journal article" date="2015" name="Stand. Genomic Sci.">
        <title>Genomic Encyclopedia of Bacterial and Archaeal Type Strains, Phase III: the genomes of soil and plant-associated and newly described type strains.</title>
        <authorList>
            <person name="Whitman W.B."/>
            <person name="Woyke T."/>
            <person name="Klenk H.P."/>
            <person name="Zhou Y."/>
            <person name="Lilburn T.G."/>
            <person name="Beck B.J."/>
            <person name="De Vos P."/>
            <person name="Vandamme P."/>
            <person name="Eisen J.A."/>
            <person name="Garrity G."/>
            <person name="Hugenholtz P."/>
            <person name="Kyrpides N.C."/>
        </authorList>
    </citation>
    <scope>NUCLEOTIDE SEQUENCE [LARGE SCALE GENOMIC DNA]</scope>
    <source>
        <strain evidence="7 8">CV53</strain>
    </source>
</reference>
<keyword evidence="8" id="KW-1185">Reference proteome</keyword>
<dbReference type="InterPro" id="IPR014756">
    <property type="entry name" value="Ig_E-set"/>
</dbReference>
<dbReference type="InterPro" id="IPR036374">
    <property type="entry name" value="OxRdtase_Mopterin-bd_sf"/>
</dbReference>
<dbReference type="SUPFAM" id="SSF81296">
    <property type="entry name" value="E set domains"/>
    <property type="match status" value="1"/>
</dbReference>
<name>A0A4R2BFM3_9BACI</name>
<dbReference type="Proteomes" id="UP000295689">
    <property type="component" value="Unassembled WGS sequence"/>
</dbReference>